<name>A0ABP8IZA9_9BACT</name>
<dbReference type="Proteomes" id="UP001500454">
    <property type="component" value="Unassembled WGS sequence"/>
</dbReference>
<reference evidence="2" key="1">
    <citation type="journal article" date="2019" name="Int. J. Syst. Evol. Microbiol.">
        <title>The Global Catalogue of Microorganisms (GCM) 10K type strain sequencing project: providing services to taxonomists for standard genome sequencing and annotation.</title>
        <authorList>
            <consortium name="The Broad Institute Genomics Platform"/>
            <consortium name="The Broad Institute Genome Sequencing Center for Infectious Disease"/>
            <person name="Wu L."/>
            <person name="Ma J."/>
        </authorList>
    </citation>
    <scope>NUCLEOTIDE SEQUENCE [LARGE SCALE GENOMIC DNA]</scope>
    <source>
        <strain evidence="2">JCM 17924</strain>
    </source>
</reference>
<organism evidence="1 2">
    <name type="scientific">Hymenobacter koreensis</name>
    <dbReference type="NCBI Taxonomy" id="1084523"/>
    <lineage>
        <taxon>Bacteria</taxon>
        <taxon>Pseudomonadati</taxon>
        <taxon>Bacteroidota</taxon>
        <taxon>Cytophagia</taxon>
        <taxon>Cytophagales</taxon>
        <taxon>Hymenobacteraceae</taxon>
        <taxon>Hymenobacter</taxon>
    </lineage>
</organism>
<sequence length="72" mass="8519">MRKLVQAEQPNSEFARGRCLLYYRRSGIGRMVVDDNDFELIRSYWPCLLLQIGQQLGQMVSFVTGRDEHRNR</sequence>
<keyword evidence="2" id="KW-1185">Reference proteome</keyword>
<accession>A0ABP8IZA9</accession>
<dbReference type="EMBL" id="BAABHA010000004">
    <property type="protein sequence ID" value="GAA4380421.1"/>
    <property type="molecule type" value="Genomic_DNA"/>
</dbReference>
<gene>
    <name evidence="1" type="ORF">GCM10023186_18770</name>
</gene>
<evidence type="ECO:0000313" key="1">
    <source>
        <dbReference type="EMBL" id="GAA4380421.1"/>
    </source>
</evidence>
<protein>
    <submittedName>
        <fullName evidence="1">Uncharacterized protein</fullName>
    </submittedName>
</protein>
<proteinExistence type="predicted"/>
<comment type="caution">
    <text evidence="1">The sequence shown here is derived from an EMBL/GenBank/DDBJ whole genome shotgun (WGS) entry which is preliminary data.</text>
</comment>
<evidence type="ECO:0000313" key="2">
    <source>
        <dbReference type="Proteomes" id="UP001500454"/>
    </source>
</evidence>